<comment type="caution">
    <text evidence="3">The sequence shown here is derived from an EMBL/GenBank/DDBJ whole genome shotgun (WGS) entry which is preliminary data.</text>
</comment>
<keyword evidence="2" id="KW-0472">Membrane</keyword>
<feature type="region of interest" description="Disordered" evidence="1">
    <location>
        <begin position="193"/>
        <end position="212"/>
    </location>
</feature>
<keyword evidence="4" id="KW-1185">Reference proteome</keyword>
<proteinExistence type="predicted"/>
<feature type="transmembrane region" description="Helical" evidence="2">
    <location>
        <begin position="27"/>
        <end position="50"/>
    </location>
</feature>
<keyword evidence="2" id="KW-0812">Transmembrane</keyword>
<organism evidence="3 4">
    <name type="scientific">Streptosporangium longisporum</name>
    <dbReference type="NCBI Taxonomy" id="46187"/>
    <lineage>
        <taxon>Bacteria</taxon>
        <taxon>Bacillati</taxon>
        <taxon>Actinomycetota</taxon>
        <taxon>Actinomycetes</taxon>
        <taxon>Streptosporangiales</taxon>
        <taxon>Streptosporangiaceae</taxon>
        <taxon>Streptosporangium</taxon>
    </lineage>
</organism>
<dbReference type="EMBL" id="BAAAWD010000008">
    <property type="protein sequence ID" value="GAA3010192.1"/>
    <property type="molecule type" value="Genomic_DNA"/>
</dbReference>
<protein>
    <submittedName>
        <fullName evidence="3">Uncharacterized protein</fullName>
    </submittedName>
</protein>
<reference evidence="4" key="1">
    <citation type="journal article" date="2019" name="Int. J. Syst. Evol. Microbiol.">
        <title>The Global Catalogue of Microorganisms (GCM) 10K type strain sequencing project: providing services to taxonomists for standard genome sequencing and annotation.</title>
        <authorList>
            <consortium name="The Broad Institute Genomics Platform"/>
            <consortium name="The Broad Institute Genome Sequencing Center for Infectious Disease"/>
            <person name="Wu L."/>
            <person name="Ma J."/>
        </authorList>
    </citation>
    <scope>NUCLEOTIDE SEQUENCE [LARGE SCALE GENOMIC DNA]</scope>
    <source>
        <strain evidence="4">JCM 3106</strain>
    </source>
</reference>
<sequence length="255" mass="24128">MRLSRPGGATGPAGSARPGGAPWLTGALRLAGLVLAATGVAGVVGMAAGVSPAMAMGTTGATGVVAGTADATDVTGAVGVAGAVSPVSWEGLSGDLVLTTVHDGPFEAGGTGVFSVDVTAGRLSPGITRPTGVTYHFPEGLTPVRARGTGWTCRITDRRLGCGTTGRAGPGFQLPRITVEVAVAPDASGTLTATGRAVQSGPPPGTGLTPASGAFSGTLSGGAFGGPAVAVSAGPAGTVSGTVACSVQVLPAGTS</sequence>
<name>A0ABP6KKH0_9ACTN</name>
<dbReference type="RefSeq" id="WP_344896157.1">
    <property type="nucleotide sequence ID" value="NZ_BAAAWD010000008.1"/>
</dbReference>
<keyword evidence="2" id="KW-1133">Transmembrane helix</keyword>
<accession>A0ABP6KKH0</accession>
<evidence type="ECO:0000256" key="2">
    <source>
        <dbReference type="SAM" id="Phobius"/>
    </source>
</evidence>
<evidence type="ECO:0000313" key="4">
    <source>
        <dbReference type="Proteomes" id="UP001499930"/>
    </source>
</evidence>
<evidence type="ECO:0000256" key="1">
    <source>
        <dbReference type="SAM" id="MobiDB-lite"/>
    </source>
</evidence>
<gene>
    <name evidence="3" type="ORF">GCM10017559_35840</name>
</gene>
<dbReference type="Proteomes" id="UP001499930">
    <property type="component" value="Unassembled WGS sequence"/>
</dbReference>
<evidence type="ECO:0000313" key="3">
    <source>
        <dbReference type="EMBL" id="GAA3010192.1"/>
    </source>
</evidence>